<dbReference type="InterPro" id="IPR015424">
    <property type="entry name" value="PyrdxlP-dep_Trfase"/>
</dbReference>
<dbReference type="Proteomes" id="UP000663825">
    <property type="component" value="Unassembled WGS sequence"/>
</dbReference>
<evidence type="ECO:0000256" key="4">
    <source>
        <dbReference type="ARBA" id="ARBA00023315"/>
    </source>
</evidence>
<dbReference type="OrthoDB" id="10263824at2759"/>
<reference evidence="5" key="1">
    <citation type="submission" date="2021-02" db="EMBL/GenBank/DDBJ databases">
        <authorList>
            <person name="Nowell W R."/>
        </authorList>
    </citation>
    <scope>NUCLEOTIDE SEQUENCE</scope>
</reference>
<dbReference type="InterPro" id="IPR015421">
    <property type="entry name" value="PyrdxlP-dep_Trfase_major"/>
</dbReference>
<accession>A0A817L2M9</accession>
<name>A0A817L2M9_9BILA</name>
<keyword evidence="3" id="KW-0808">Transferase</keyword>
<evidence type="ECO:0000256" key="2">
    <source>
        <dbReference type="ARBA" id="ARBA00008392"/>
    </source>
</evidence>
<comment type="caution">
    <text evidence="5">The sequence shown here is derived from an EMBL/GenBank/DDBJ whole genome shotgun (WGS) entry which is preliminary data.</text>
</comment>
<dbReference type="Gene3D" id="3.40.640.10">
    <property type="entry name" value="Type I PLP-dependent aspartate aminotransferase-like (Major domain)"/>
    <property type="match status" value="2"/>
</dbReference>
<keyword evidence="4" id="KW-0012">Acyltransferase</keyword>
<dbReference type="EMBL" id="CAJNXB010000056">
    <property type="protein sequence ID" value="CAF3010965.1"/>
    <property type="molecule type" value="Genomic_DNA"/>
</dbReference>
<dbReference type="GO" id="GO:0016746">
    <property type="term" value="F:acyltransferase activity"/>
    <property type="evidence" value="ECO:0007669"/>
    <property type="project" value="UniProtKB-KW"/>
</dbReference>
<dbReference type="Gene3D" id="3.90.1150.10">
    <property type="entry name" value="Aspartate Aminotransferase, domain 1"/>
    <property type="match status" value="1"/>
</dbReference>
<dbReference type="InterPro" id="IPR050087">
    <property type="entry name" value="AON_synthase_class-II"/>
</dbReference>
<dbReference type="SUPFAM" id="SSF53383">
    <property type="entry name" value="PLP-dependent transferases"/>
    <property type="match status" value="1"/>
</dbReference>
<evidence type="ECO:0000313" key="6">
    <source>
        <dbReference type="Proteomes" id="UP000663825"/>
    </source>
</evidence>
<comment type="similarity">
    <text evidence="2">Belongs to the class-II pyridoxal-phosphate-dependent aminotransferase family.</text>
</comment>
<proteinExistence type="inferred from homology"/>
<evidence type="ECO:0000256" key="1">
    <source>
        <dbReference type="ARBA" id="ARBA00001933"/>
    </source>
</evidence>
<sequence>MRCISTLAEVIKHRLNVELDSIRKAENSKDDLLNFCANNYLSLANNREIITTAKQALDDCGSDLSSDELNHVSIIDGIRLCKAKRLRYKHKDMSDLALKLKESFNENNDNLYSINFYCWCLFHGRNYSSITRYKMFGR</sequence>
<evidence type="ECO:0000313" key="5">
    <source>
        <dbReference type="EMBL" id="CAF3010965.1"/>
    </source>
</evidence>
<comment type="cofactor">
    <cofactor evidence="1">
        <name>pyridoxal 5'-phosphate</name>
        <dbReference type="ChEBI" id="CHEBI:597326"/>
    </cofactor>
</comment>
<gene>
    <name evidence="5" type="ORF">TIS948_LOCUS1945</name>
</gene>
<dbReference type="InterPro" id="IPR015422">
    <property type="entry name" value="PyrdxlP-dep_Trfase_small"/>
</dbReference>
<dbReference type="PANTHER" id="PTHR13693">
    <property type="entry name" value="CLASS II AMINOTRANSFERASE/8-AMINO-7-OXONONANOATE SYNTHASE"/>
    <property type="match status" value="1"/>
</dbReference>
<protein>
    <submittedName>
        <fullName evidence="5">Uncharacterized protein</fullName>
    </submittedName>
</protein>
<dbReference type="GO" id="GO:0005739">
    <property type="term" value="C:mitochondrion"/>
    <property type="evidence" value="ECO:0007669"/>
    <property type="project" value="TreeGrafter"/>
</dbReference>
<organism evidence="5 6">
    <name type="scientific">Rotaria socialis</name>
    <dbReference type="NCBI Taxonomy" id="392032"/>
    <lineage>
        <taxon>Eukaryota</taxon>
        <taxon>Metazoa</taxon>
        <taxon>Spiralia</taxon>
        <taxon>Gnathifera</taxon>
        <taxon>Rotifera</taxon>
        <taxon>Eurotatoria</taxon>
        <taxon>Bdelloidea</taxon>
        <taxon>Philodinida</taxon>
        <taxon>Philodinidae</taxon>
        <taxon>Rotaria</taxon>
    </lineage>
</organism>
<evidence type="ECO:0000256" key="3">
    <source>
        <dbReference type="ARBA" id="ARBA00022679"/>
    </source>
</evidence>
<dbReference type="AlphaFoldDB" id="A0A817L2M9"/>
<dbReference type="PANTHER" id="PTHR13693:SF102">
    <property type="entry name" value="2-AMINO-3-KETOBUTYRATE COENZYME A LIGASE, MITOCHONDRIAL"/>
    <property type="match status" value="1"/>
</dbReference>